<dbReference type="InterPro" id="IPR007947">
    <property type="entry name" value="CD164_MGC24"/>
</dbReference>
<comment type="similarity">
    <text evidence="3">Belongs to the CD164 family.</text>
</comment>
<evidence type="ECO:0000256" key="3">
    <source>
        <dbReference type="ARBA" id="ARBA00005341"/>
    </source>
</evidence>
<dbReference type="InterPro" id="IPR050373">
    <property type="entry name" value="Fibrinogen_C-term_domain"/>
</dbReference>
<accession>A0A6J3JRS0</accession>
<dbReference type="CDD" id="cd00087">
    <property type="entry name" value="FReD"/>
    <property type="match status" value="1"/>
</dbReference>
<feature type="region of interest" description="Disordered" evidence="12">
    <location>
        <begin position="223"/>
        <end position="259"/>
    </location>
</feature>
<dbReference type="SMART" id="SM00186">
    <property type="entry name" value="FBG"/>
    <property type="match status" value="1"/>
</dbReference>
<evidence type="ECO:0000256" key="5">
    <source>
        <dbReference type="ARBA" id="ARBA00022692"/>
    </source>
</evidence>
<dbReference type="PANTHER" id="PTHR19143">
    <property type="entry name" value="FIBRINOGEN/TENASCIN/ANGIOPOEITIN"/>
    <property type="match status" value="1"/>
</dbReference>
<dbReference type="GO" id="GO:0016020">
    <property type="term" value="C:membrane"/>
    <property type="evidence" value="ECO:0007669"/>
    <property type="project" value="UniProtKB-SubCell"/>
</dbReference>
<dbReference type="NCBIfam" id="NF040941">
    <property type="entry name" value="GGGWT_bact"/>
    <property type="match status" value="1"/>
</dbReference>
<dbReference type="GO" id="GO:0097367">
    <property type="term" value="F:carbohydrate derivative binding"/>
    <property type="evidence" value="ECO:0007669"/>
    <property type="project" value="TreeGrafter"/>
</dbReference>
<evidence type="ECO:0000256" key="10">
    <source>
        <dbReference type="ARBA" id="ARBA00023180"/>
    </source>
</evidence>
<dbReference type="Pfam" id="PF05283">
    <property type="entry name" value="MGC-24"/>
    <property type="match status" value="1"/>
</dbReference>
<keyword evidence="9" id="KW-1015">Disulfide bond</keyword>
<dbReference type="Pfam" id="PF00147">
    <property type="entry name" value="Fibrinogen_C"/>
    <property type="match status" value="1"/>
</dbReference>
<feature type="chain" id="PRO_5027036801" evidence="14">
    <location>
        <begin position="30"/>
        <end position="476"/>
    </location>
</feature>
<keyword evidence="6 14" id="KW-0732">Signal</keyword>
<reference evidence="17" key="1">
    <citation type="submission" date="2025-08" db="UniProtKB">
        <authorList>
            <consortium name="RefSeq"/>
        </authorList>
    </citation>
    <scope>IDENTIFICATION</scope>
    <source>
        <tissue evidence="17">Blood</tissue>
    </source>
</reference>
<keyword evidence="8 13" id="KW-0472">Membrane</keyword>
<evidence type="ECO:0000256" key="4">
    <source>
        <dbReference type="ARBA" id="ARBA00022525"/>
    </source>
</evidence>
<dbReference type="Gene3D" id="3.90.215.10">
    <property type="entry name" value="Gamma Fibrinogen, chain A, domain 1"/>
    <property type="match status" value="1"/>
</dbReference>
<dbReference type="SUPFAM" id="SSF56496">
    <property type="entry name" value="Fibrinogen C-terminal domain-like"/>
    <property type="match status" value="1"/>
</dbReference>
<comment type="subcellular location">
    <subcellularLocation>
        <location evidence="1">Membrane</location>
        <topology evidence="1">Single-pass type I membrane protein</topology>
    </subcellularLocation>
    <subcellularLocation>
        <location evidence="2">Secreted</location>
    </subcellularLocation>
</comment>
<evidence type="ECO:0000256" key="6">
    <source>
        <dbReference type="ARBA" id="ARBA00022729"/>
    </source>
</evidence>
<dbReference type="FunFam" id="3.90.215.10:FF:000001">
    <property type="entry name" value="Tenascin isoform 1"/>
    <property type="match status" value="1"/>
</dbReference>
<keyword evidence="10" id="KW-0325">Glycoprotein</keyword>
<dbReference type="RefSeq" id="XP_032156899.1">
    <property type="nucleotide sequence ID" value="XM_032301008.1"/>
</dbReference>
<organism evidence="16 17">
    <name type="scientific">Sapajus apella</name>
    <name type="common">Brown-capped capuchin</name>
    <name type="synonym">Cebus apella</name>
    <dbReference type="NCBI Taxonomy" id="9515"/>
    <lineage>
        <taxon>Eukaryota</taxon>
        <taxon>Metazoa</taxon>
        <taxon>Chordata</taxon>
        <taxon>Craniata</taxon>
        <taxon>Vertebrata</taxon>
        <taxon>Euteleostomi</taxon>
        <taxon>Mammalia</taxon>
        <taxon>Eutheria</taxon>
        <taxon>Euarchontoglires</taxon>
        <taxon>Primates</taxon>
        <taxon>Haplorrhini</taxon>
        <taxon>Platyrrhini</taxon>
        <taxon>Cebidae</taxon>
        <taxon>Cebinae</taxon>
        <taxon>Sapajus</taxon>
    </lineage>
</organism>
<evidence type="ECO:0000256" key="2">
    <source>
        <dbReference type="ARBA" id="ARBA00004613"/>
    </source>
</evidence>
<sequence>MEAPGPRAVRTVLCGGCCWLLLCAQLAVAGKGARGFGRGALIRLNIWPAVQGGCKQLEVCEHCVEGDRASNLSGCVWEQCRPEEPGHCVAQAEVVKEGCSTYNRSEACPAAHHHPTYEPKTVTTGSPLVPEAHSPGFDGASFIGGVVLVLSLQAVAFFVLRFLKAKDSTYQTLGPSMMGLLRILLSLWLLLLGGPACLKTQDHPSCPGPRELEASKVVLLPSCPGAPGSPGEKGAPGPQGQPGPPGKMGPKGEPGDPANLLRCQEGPRNCRELLSQGATLSGWYHLCLPGGRALRVFCDMDTEGGGWLVFQRRQDGSVDFFRSWSSYKAGFGNQESEFWLGNENLHQLTLQGTWELRVELEDFNGNRTFAQYATFRLLGEVDHYQLVLGKFSGGTAGDSLSFHSGRPFTTYDADHDSSGSNCAVIVHGAWWYASCYRSNLNGPYATSEAAAHKYGIDWASGRGVGHPYRRVRMMLR</sequence>
<evidence type="ECO:0000256" key="7">
    <source>
        <dbReference type="ARBA" id="ARBA00022989"/>
    </source>
</evidence>
<keyword evidence="7 13" id="KW-1133">Transmembrane helix</keyword>
<evidence type="ECO:0000313" key="17">
    <source>
        <dbReference type="RefSeq" id="XP_032156899.1"/>
    </source>
</evidence>
<keyword evidence="11" id="KW-0379">Hydroxylation</keyword>
<name>A0A6J3JRS0_SAPAP</name>
<dbReference type="PROSITE" id="PS00514">
    <property type="entry name" value="FIBRINOGEN_C_1"/>
    <property type="match status" value="1"/>
</dbReference>
<feature type="signal peptide" evidence="14">
    <location>
        <begin position="1"/>
        <end position="29"/>
    </location>
</feature>
<dbReference type="GO" id="GO:0005615">
    <property type="term" value="C:extracellular space"/>
    <property type="evidence" value="ECO:0007669"/>
    <property type="project" value="TreeGrafter"/>
</dbReference>
<dbReference type="GO" id="GO:0003823">
    <property type="term" value="F:antigen binding"/>
    <property type="evidence" value="ECO:0007669"/>
    <property type="project" value="TreeGrafter"/>
</dbReference>
<dbReference type="InterPro" id="IPR036056">
    <property type="entry name" value="Fibrinogen-like_C"/>
</dbReference>
<evidence type="ECO:0000256" key="9">
    <source>
        <dbReference type="ARBA" id="ARBA00023157"/>
    </source>
</evidence>
<feature type="domain" description="Fibrinogen C-terminal" evidence="15">
    <location>
        <begin position="261"/>
        <end position="476"/>
    </location>
</feature>
<keyword evidence="16" id="KW-1185">Reference proteome</keyword>
<dbReference type="InterPro" id="IPR014716">
    <property type="entry name" value="Fibrinogen_a/b/g_C_1"/>
</dbReference>
<dbReference type="GeneID" id="116566544"/>
<proteinExistence type="inferred from homology"/>
<evidence type="ECO:0000259" key="15">
    <source>
        <dbReference type="PROSITE" id="PS51406"/>
    </source>
</evidence>
<dbReference type="GO" id="GO:0005102">
    <property type="term" value="F:signaling receptor binding"/>
    <property type="evidence" value="ECO:0007669"/>
    <property type="project" value="TreeGrafter"/>
</dbReference>
<dbReference type="CTD" id="8547"/>
<evidence type="ECO:0000256" key="8">
    <source>
        <dbReference type="ARBA" id="ARBA00023136"/>
    </source>
</evidence>
<dbReference type="InterPro" id="IPR020837">
    <property type="entry name" value="Fibrinogen_CS"/>
</dbReference>
<feature type="transmembrane region" description="Helical" evidence="13">
    <location>
        <begin position="172"/>
        <end position="191"/>
    </location>
</feature>
<dbReference type="PANTHER" id="PTHR19143:SF415">
    <property type="entry name" value="FICOLIN-3"/>
    <property type="match status" value="1"/>
</dbReference>
<evidence type="ECO:0000256" key="13">
    <source>
        <dbReference type="SAM" id="Phobius"/>
    </source>
</evidence>
<feature type="transmembrane region" description="Helical" evidence="13">
    <location>
        <begin position="140"/>
        <end position="160"/>
    </location>
</feature>
<evidence type="ECO:0000313" key="16">
    <source>
        <dbReference type="Proteomes" id="UP000504640"/>
    </source>
</evidence>
<gene>
    <name evidence="17" type="primary">FCN3</name>
</gene>
<dbReference type="AlphaFoldDB" id="A0A6J3JRS0"/>
<keyword evidence="5 13" id="KW-0812">Transmembrane</keyword>
<evidence type="ECO:0000256" key="1">
    <source>
        <dbReference type="ARBA" id="ARBA00004479"/>
    </source>
</evidence>
<dbReference type="Proteomes" id="UP000504640">
    <property type="component" value="Unplaced"/>
</dbReference>
<dbReference type="GO" id="GO:0001867">
    <property type="term" value="P:complement activation, lectin pathway"/>
    <property type="evidence" value="ECO:0007669"/>
    <property type="project" value="TreeGrafter"/>
</dbReference>
<evidence type="ECO:0000256" key="11">
    <source>
        <dbReference type="ARBA" id="ARBA00023278"/>
    </source>
</evidence>
<dbReference type="PROSITE" id="PS51406">
    <property type="entry name" value="FIBRINOGEN_C_2"/>
    <property type="match status" value="1"/>
</dbReference>
<evidence type="ECO:0000256" key="12">
    <source>
        <dbReference type="SAM" id="MobiDB-lite"/>
    </source>
</evidence>
<dbReference type="InterPro" id="IPR002181">
    <property type="entry name" value="Fibrinogen_a/b/g_C_dom"/>
</dbReference>
<dbReference type="Gene3D" id="4.10.530.10">
    <property type="entry name" value="Gamma-fibrinogen Carboxyl Terminal Fragment, domain 2"/>
    <property type="match status" value="1"/>
</dbReference>
<evidence type="ECO:0000256" key="14">
    <source>
        <dbReference type="SAM" id="SignalP"/>
    </source>
</evidence>
<keyword evidence="4" id="KW-0964">Secreted</keyword>
<protein>
    <submittedName>
        <fullName evidence="17">Ficolin-3</fullName>
    </submittedName>
</protein>